<reference evidence="2" key="1">
    <citation type="submission" date="2020-10" db="EMBL/GenBank/DDBJ databases">
        <title>Taxonomic study of unclassified bacteria belonging to the class Ktedonobacteria.</title>
        <authorList>
            <person name="Yabe S."/>
            <person name="Wang C.M."/>
            <person name="Zheng Y."/>
            <person name="Sakai Y."/>
            <person name="Cavaletti L."/>
            <person name="Monciardini P."/>
            <person name="Donadio S."/>
        </authorList>
    </citation>
    <scope>NUCLEOTIDE SEQUENCE</scope>
    <source>
        <strain evidence="2">ID150040</strain>
    </source>
</reference>
<proteinExistence type="predicted"/>
<dbReference type="InterPro" id="IPR003593">
    <property type="entry name" value="AAA+_ATPase"/>
</dbReference>
<protein>
    <recommendedName>
        <fullName evidence="1">AAA+ ATPase domain-containing protein</fullName>
    </recommendedName>
</protein>
<dbReference type="Pfam" id="PF05673">
    <property type="entry name" value="DUF815"/>
    <property type="match status" value="1"/>
</dbReference>
<organism evidence="2 3">
    <name type="scientific">Reticulibacter mediterranei</name>
    <dbReference type="NCBI Taxonomy" id="2778369"/>
    <lineage>
        <taxon>Bacteria</taxon>
        <taxon>Bacillati</taxon>
        <taxon>Chloroflexota</taxon>
        <taxon>Ktedonobacteria</taxon>
        <taxon>Ktedonobacterales</taxon>
        <taxon>Reticulibacteraceae</taxon>
        <taxon>Reticulibacter</taxon>
    </lineage>
</organism>
<keyword evidence="3" id="KW-1185">Reference proteome</keyword>
<feature type="domain" description="AAA+ ATPase" evidence="1">
    <location>
        <begin position="259"/>
        <end position="377"/>
    </location>
</feature>
<evidence type="ECO:0000313" key="3">
    <source>
        <dbReference type="Proteomes" id="UP000597444"/>
    </source>
</evidence>
<dbReference type="PANTHER" id="PTHR42935:SF1">
    <property type="entry name" value="SLR0930 PROTEIN"/>
    <property type="match status" value="1"/>
</dbReference>
<dbReference type="RefSeq" id="WP_220207271.1">
    <property type="nucleotide sequence ID" value="NZ_BNJK01000001.1"/>
</dbReference>
<dbReference type="CDD" id="cd00009">
    <property type="entry name" value="AAA"/>
    <property type="match status" value="1"/>
</dbReference>
<gene>
    <name evidence="2" type="ORF">KSF_067130</name>
</gene>
<evidence type="ECO:0000313" key="2">
    <source>
        <dbReference type="EMBL" id="GHO96665.1"/>
    </source>
</evidence>
<dbReference type="SMART" id="SM00382">
    <property type="entry name" value="AAA"/>
    <property type="match status" value="1"/>
</dbReference>
<dbReference type="InterPro" id="IPR008533">
    <property type="entry name" value="DUF815"/>
</dbReference>
<name>A0A8J3IQI8_9CHLR</name>
<accession>A0A8J3IQI8</accession>
<comment type="caution">
    <text evidence="2">The sequence shown here is derived from an EMBL/GenBank/DDBJ whole genome shotgun (WGS) entry which is preliminary data.</text>
</comment>
<sequence length="461" mass="52174">MHENGHARAGVAVDERILTALHATHGVTLLRGIFDNSTGKSVLHLLHTLTQAEPDPVQTATAYSHAFQSLVQAAQNGEIASLSDAWQGFLVNRLLDYDNPWSRYIERYGSATVAPSLRQQAERDLSTLQRLFQIPAETFLRLTLDVVTPSMPVLQDAWVPWCHLVGAVDEDAASPRATLIQRIVECEDWRELIDPLEQHWKVYGTGLLARYHALRWLGSNEGLQGIAHPDLVQLTGLIGYVREQNRIKANTERFLAGLPAHDVLLYGPPGTGKSSTVKALVNAYADQGLRLVEVRKEHLGDLPRIVAQLRNRAPRFLLFIDDLSFEEHETEYKVLKMLLEGTAEARPANVLIYATTNRLNLVREYFSDRGKPTEDVNWRDTMDEKQSLAHRFGLRITFMAPDQERYVHIASGLARQRGITLSDEALRERALQWERQHVGRSGRVARQFVDELEAELKREQL</sequence>
<dbReference type="AlphaFoldDB" id="A0A8J3IQI8"/>
<dbReference type="EMBL" id="BNJK01000001">
    <property type="protein sequence ID" value="GHO96665.1"/>
    <property type="molecule type" value="Genomic_DNA"/>
</dbReference>
<evidence type="ECO:0000259" key="1">
    <source>
        <dbReference type="SMART" id="SM00382"/>
    </source>
</evidence>
<dbReference type="PANTHER" id="PTHR42935">
    <property type="entry name" value="SLR0930 PROTEIN"/>
    <property type="match status" value="1"/>
</dbReference>
<dbReference type="SUPFAM" id="SSF52540">
    <property type="entry name" value="P-loop containing nucleoside triphosphate hydrolases"/>
    <property type="match status" value="1"/>
</dbReference>
<dbReference type="Proteomes" id="UP000597444">
    <property type="component" value="Unassembled WGS sequence"/>
</dbReference>
<dbReference type="Gene3D" id="3.40.50.300">
    <property type="entry name" value="P-loop containing nucleotide triphosphate hydrolases"/>
    <property type="match status" value="1"/>
</dbReference>
<dbReference type="InterPro" id="IPR027417">
    <property type="entry name" value="P-loop_NTPase"/>
</dbReference>